<evidence type="ECO:0000256" key="4">
    <source>
        <dbReference type="ARBA" id="ARBA00022692"/>
    </source>
</evidence>
<dbReference type="InterPro" id="IPR050510">
    <property type="entry name" value="Cation_transp_ATPase_P-type"/>
</dbReference>
<feature type="domain" description="Cation-transporting P-type ATPase N-terminal" evidence="11">
    <location>
        <begin position="5"/>
        <end position="79"/>
    </location>
</feature>
<dbReference type="SFLD" id="SFLDG00002">
    <property type="entry name" value="C1.7:_P-type_atpase_like"/>
    <property type="match status" value="1"/>
</dbReference>
<feature type="transmembrane region" description="Helical" evidence="10">
    <location>
        <begin position="247"/>
        <end position="267"/>
    </location>
</feature>
<feature type="transmembrane region" description="Helical" evidence="10">
    <location>
        <begin position="59"/>
        <end position="77"/>
    </location>
</feature>
<dbReference type="InterPro" id="IPR001757">
    <property type="entry name" value="P_typ_ATPase"/>
</dbReference>
<feature type="transmembrane region" description="Helical" evidence="10">
    <location>
        <begin position="718"/>
        <end position="735"/>
    </location>
</feature>
<dbReference type="EMBL" id="OW150024">
    <property type="protein sequence ID" value="CAH2030992.1"/>
    <property type="molecule type" value="Genomic_DNA"/>
</dbReference>
<keyword evidence="8 10" id="KW-1133">Transmembrane helix</keyword>
<dbReference type="InterPro" id="IPR023214">
    <property type="entry name" value="HAD_sf"/>
</dbReference>
<dbReference type="SUPFAM" id="SSF81660">
    <property type="entry name" value="Metal cation-transporting ATPase, ATP-binding domain N"/>
    <property type="match status" value="1"/>
</dbReference>
<accession>A0ABN8HIG3</accession>
<dbReference type="PROSITE" id="PS00154">
    <property type="entry name" value="ATPASE_E1_E2"/>
    <property type="match status" value="1"/>
</dbReference>
<dbReference type="PRINTS" id="PR00120">
    <property type="entry name" value="HATPASE"/>
</dbReference>
<comment type="similarity">
    <text evidence="2">Belongs to the cation transport ATPase (P-type) (TC 3.A.3) family. Type IIA subfamily.</text>
</comment>
<dbReference type="InterPro" id="IPR006068">
    <property type="entry name" value="ATPase_P-typ_cation-transptr_C"/>
</dbReference>
<dbReference type="InterPro" id="IPR059000">
    <property type="entry name" value="ATPase_P-type_domA"/>
</dbReference>
<sequence length="900" mass="95817">MEQVNWHVITVDETLGLLDVDPATGLSAAGSARRRARYGANELREQGGRTPLRILGEQFTSTMALILTAAALVSGAAGSLKDAVTIFAIVILFALLGFVQDYRAERAIAALRRLAVPLVRVRRDAAVLDIPASELVPGDIVLLEAGSTVPADCRLLEAHGLRVQESLLTGESEAVEKQTDPLVERSLPLGDRRNLLYMGTQVVAGRAVAVVTATGMSTELGRIATLLQQVGQEWTPLQKRLDRLGKVLAVVSVVIAALIFVIGLLRGEGVREMLLMAVSVAVAAIPEGLPAVVTITLALGAQRMLRRHALIRRLPAVETLGSVTVICSDKTGTLTENRMTVSRLETFTGPCDTDRDGTERLLLAVGALCNDAVLTVEEGREQVLGDPTEGALVVAAAERGLFREELACSLPRIAEIPFDSVTKRMITVHRIAGTVDGLRFPEPLPPEGKLLAAKGALDALFALCDRLLVGETLEPLDEHQRAVLQQAADRFAADGQRVLALAARVLGPGEDDRLESLDHGFVCLGLAALADPPRSEAREAVLRCRSAGIRPVMITGDHPLTALAIARRVGIDHSAGALTGPELDSLSDAAFDAAVGSVSVYARVAPEHKLRIVASLQHQGAVVAMTGDGVNDAPALKRADVGVAMGRVGTDVAREASDMVLLDDNFATIVAAVEEGRTIYDNIRKFVVFSVAGNTGKILAVLLLPFLGLPMPLTPLQLLWLNLLTDGLLGLGMGVERPEPDVMRRPPIAGGSQIFDRATVRYVLLTGTLIGGSCMAVSWLVWRSGGPWQTVLFVSLALAQVAQAMALRSFRSSFFNMGLFSNPLLLAMALAVVLLQGLAVYLPALQVFFRTVPLVSAELVLILLPAVAVFLLLEGEKWAGRRTPVPANGPDVPDTTKERP</sequence>
<name>A0ABN8HIG3_9BACT</name>
<evidence type="ECO:0000256" key="10">
    <source>
        <dbReference type="SAM" id="Phobius"/>
    </source>
</evidence>
<dbReference type="Pfam" id="PF00122">
    <property type="entry name" value="E1-E2_ATPase"/>
    <property type="match status" value="1"/>
</dbReference>
<dbReference type="PANTHER" id="PTHR43294:SF21">
    <property type="entry name" value="CATION TRANSPORTING ATPASE"/>
    <property type="match status" value="1"/>
</dbReference>
<keyword evidence="6" id="KW-0067">ATP-binding</keyword>
<feature type="transmembrane region" description="Helical" evidence="10">
    <location>
        <begin position="854"/>
        <end position="873"/>
    </location>
</feature>
<dbReference type="InterPro" id="IPR044492">
    <property type="entry name" value="P_typ_ATPase_HD_dom"/>
</dbReference>
<evidence type="ECO:0000256" key="6">
    <source>
        <dbReference type="ARBA" id="ARBA00022840"/>
    </source>
</evidence>
<dbReference type="SFLD" id="SFLDS00003">
    <property type="entry name" value="Haloacid_Dehalogenase"/>
    <property type="match status" value="1"/>
</dbReference>
<dbReference type="Pfam" id="PF13246">
    <property type="entry name" value="Cation_ATPase"/>
    <property type="match status" value="1"/>
</dbReference>
<feature type="transmembrane region" description="Helical" evidence="10">
    <location>
        <begin position="788"/>
        <end position="807"/>
    </location>
</feature>
<dbReference type="Gene3D" id="1.20.1110.10">
    <property type="entry name" value="Calcium-transporting ATPase, transmembrane domain"/>
    <property type="match status" value="1"/>
</dbReference>
<evidence type="ECO:0000256" key="2">
    <source>
        <dbReference type="ARBA" id="ARBA00005675"/>
    </source>
</evidence>
<dbReference type="Gene3D" id="2.70.150.10">
    <property type="entry name" value="Calcium-transporting ATPase, cytoplasmic transduction domain A"/>
    <property type="match status" value="1"/>
</dbReference>
<reference evidence="12 13" key="1">
    <citation type="submission" date="2022-03" db="EMBL/GenBank/DDBJ databases">
        <authorList>
            <person name="Koch H."/>
        </authorList>
    </citation>
    <scope>NUCLEOTIDE SEQUENCE [LARGE SCALE GENOMIC DNA]</scope>
    <source>
        <strain evidence="12 13">G1</strain>
    </source>
</reference>
<keyword evidence="4 10" id="KW-0812">Transmembrane</keyword>
<feature type="transmembrane region" description="Helical" evidence="10">
    <location>
        <begin position="819"/>
        <end position="842"/>
    </location>
</feature>
<evidence type="ECO:0000259" key="11">
    <source>
        <dbReference type="SMART" id="SM00831"/>
    </source>
</evidence>
<dbReference type="SFLD" id="SFLDF00027">
    <property type="entry name" value="p-type_atpase"/>
    <property type="match status" value="1"/>
</dbReference>
<evidence type="ECO:0000256" key="9">
    <source>
        <dbReference type="ARBA" id="ARBA00023136"/>
    </source>
</evidence>
<dbReference type="InterPro" id="IPR018303">
    <property type="entry name" value="ATPase_P-typ_P_site"/>
</dbReference>
<evidence type="ECO:0000256" key="1">
    <source>
        <dbReference type="ARBA" id="ARBA00004651"/>
    </source>
</evidence>
<keyword evidence="9 10" id="KW-0472">Membrane</keyword>
<protein>
    <submittedName>
        <fullName evidence="12">Calcium-transporting ATPase</fullName>
    </submittedName>
</protein>
<feature type="transmembrane region" description="Helical" evidence="10">
    <location>
        <begin position="762"/>
        <end position="782"/>
    </location>
</feature>
<evidence type="ECO:0000313" key="13">
    <source>
        <dbReference type="Proteomes" id="UP001295463"/>
    </source>
</evidence>
<dbReference type="InterPro" id="IPR036412">
    <property type="entry name" value="HAD-like_sf"/>
</dbReference>
<dbReference type="PANTHER" id="PTHR43294">
    <property type="entry name" value="SODIUM/POTASSIUM-TRANSPORTING ATPASE SUBUNIT ALPHA"/>
    <property type="match status" value="1"/>
</dbReference>
<keyword evidence="5" id="KW-0547">Nucleotide-binding</keyword>
<dbReference type="InterPro" id="IPR023298">
    <property type="entry name" value="ATPase_P-typ_TM_dom_sf"/>
</dbReference>
<evidence type="ECO:0000313" key="12">
    <source>
        <dbReference type="EMBL" id="CAH2030992.1"/>
    </source>
</evidence>
<organism evidence="12 13">
    <name type="scientific">Trichlorobacter ammonificans</name>
    <dbReference type="NCBI Taxonomy" id="2916410"/>
    <lineage>
        <taxon>Bacteria</taxon>
        <taxon>Pseudomonadati</taxon>
        <taxon>Thermodesulfobacteriota</taxon>
        <taxon>Desulfuromonadia</taxon>
        <taxon>Geobacterales</taxon>
        <taxon>Geobacteraceae</taxon>
        <taxon>Trichlorobacter</taxon>
    </lineage>
</organism>
<dbReference type="SUPFAM" id="SSF56784">
    <property type="entry name" value="HAD-like"/>
    <property type="match status" value="1"/>
</dbReference>
<proteinExistence type="inferred from homology"/>
<dbReference type="SMART" id="SM00831">
    <property type="entry name" value="Cation_ATPase_N"/>
    <property type="match status" value="1"/>
</dbReference>
<dbReference type="RefSeq" id="WP_305731855.1">
    <property type="nucleotide sequence ID" value="NZ_OW150024.1"/>
</dbReference>
<gene>
    <name evidence="12" type="primary">pacL</name>
    <name evidence="12" type="ORF">GEAMG1_1178</name>
</gene>
<evidence type="ECO:0000256" key="3">
    <source>
        <dbReference type="ARBA" id="ARBA00022475"/>
    </source>
</evidence>
<feature type="transmembrane region" description="Helical" evidence="10">
    <location>
        <begin position="83"/>
        <end position="102"/>
    </location>
</feature>
<keyword evidence="13" id="KW-1185">Reference proteome</keyword>
<dbReference type="SUPFAM" id="SSF81653">
    <property type="entry name" value="Calcium ATPase, transduction domain A"/>
    <property type="match status" value="1"/>
</dbReference>
<dbReference type="Proteomes" id="UP001295463">
    <property type="component" value="Chromosome"/>
</dbReference>
<dbReference type="InterPro" id="IPR008250">
    <property type="entry name" value="ATPase_P-typ_transduc_dom_A_sf"/>
</dbReference>
<comment type="subcellular location">
    <subcellularLocation>
        <location evidence="1">Cell membrane</location>
        <topology evidence="1">Multi-pass membrane protein</topology>
    </subcellularLocation>
</comment>
<dbReference type="InterPro" id="IPR004014">
    <property type="entry name" value="ATPase_P-typ_cation-transptr_N"/>
</dbReference>
<dbReference type="NCBIfam" id="TIGR01494">
    <property type="entry name" value="ATPase_P-type"/>
    <property type="match status" value="2"/>
</dbReference>
<dbReference type="InterPro" id="IPR023299">
    <property type="entry name" value="ATPase_P-typ_cyto_dom_N"/>
</dbReference>
<evidence type="ECO:0000256" key="7">
    <source>
        <dbReference type="ARBA" id="ARBA00022967"/>
    </source>
</evidence>
<keyword evidence="7" id="KW-1278">Translocase</keyword>
<dbReference type="Gene3D" id="3.40.1110.10">
    <property type="entry name" value="Calcium-transporting ATPase, cytoplasmic domain N"/>
    <property type="match status" value="1"/>
</dbReference>
<feature type="transmembrane region" description="Helical" evidence="10">
    <location>
        <begin position="273"/>
        <end position="299"/>
    </location>
</feature>
<dbReference type="SUPFAM" id="SSF81665">
    <property type="entry name" value="Calcium ATPase, transmembrane domain M"/>
    <property type="match status" value="1"/>
</dbReference>
<keyword evidence="3" id="KW-1003">Cell membrane</keyword>
<dbReference type="PRINTS" id="PR00119">
    <property type="entry name" value="CATATPASE"/>
</dbReference>
<feature type="transmembrane region" description="Helical" evidence="10">
    <location>
        <begin position="686"/>
        <end position="706"/>
    </location>
</feature>
<evidence type="ECO:0000256" key="8">
    <source>
        <dbReference type="ARBA" id="ARBA00022989"/>
    </source>
</evidence>
<dbReference type="Pfam" id="PF00690">
    <property type="entry name" value="Cation_ATPase_N"/>
    <property type="match status" value="1"/>
</dbReference>
<evidence type="ECO:0000256" key="5">
    <source>
        <dbReference type="ARBA" id="ARBA00022741"/>
    </source>
</evidence>
<dbReference type="Pfam" id="PF00689">
    <property type="entry name" value="Cation_ATPase_C"/>
    <property type="match status" value="1"/>
</dbReference>
<dbReference type="Gene3D" id="3.40.50.1000">
    <property type="entry name" value="HAD superfamily/HAD-like"/>
    <property type="match status" value="1"/>
</dbReference>